<dbReference type="EMBL" id="BMRG01000022">
    <property type="protein sequence ID" value="GGP82050.1"/>
    <property type="molecule type" value="Genomic_DNA"/>
</dbReference>
<protein>
    <submittedName>
        <fullName evidence="1">Uncharacterized protein</fullName>
    </submittedName>
</protein>
<evidence type="ECO:0000313" key="2">
    <source>
        <dbReference type="Proteomes" id="UP000639606"/>
    </source>
</evidence>
<comment type="caution">
    <text evidence="1">The sequence shown here is derived from an EMBL/GenBank/DDBJ whole genome shotgun (WGS) entry which is preliminary data.</text>
</comment>
<accession>A0A918ATK7</accession>
<evidence type="ECO:0000313" key="1">
    <source>
        <dbReference type="EMBL" id="GGP82050.1"/>
    </source>
</evidence>
<sequence>MQAVALQDEADAVILGCARPGEVPCEVARVGRAVAGQYGRLCGWVADLVVTAGSGPLPRRTGELLRYHLAMIDTALKLAFPKCRSERLERHRLALTGLGAPARELRDVEFALRERIVELESSR</sequence>
<keyword evidence="2" id="KW-1185">Reference proteome</keyword>
<dbReference type="Proteomes" id="UP000639606">
    <property type="component" value="Unassembled WGS sequence"/>
</dbReference>
<dbReference type="AlphaFoldDB" id="A0A918ATK7"/>
<organism evidence="1 2">
    <name type="scientific">Saccharothrix coeruleofusca</name>
    <dbReference type="NCBI Taxonomy" id="33919"/>
    <lineage>
        <taxon>Bacteria</taxon>
        <taxon>Bacillati</taxon>
        <taxon>Actinomycetota</taxon>
        <taxon>Actinomycetes</taxon>
        <taxon>Pseudonocardiales</taxon>
        <taxon>Pseudonocardiaceae</taxon>
        <taxon>Saccharothrix</taxon>
    </lineage>
</organism>
<proteinExistence type="predicted"/>
<gene>
    <name evidence="1" type="ORF">GCM10010185_65150</name>
</gene>
<name>A0A918ATK7_9PSEU</name>
<reference evidence="1" key="2">
    <citation type="submission" date="2020-09" db="EMBL/GenBank/DDBJ databases">
        <authorList>
            <person name="Sun Q."/>
            <person name="Ohkuma M."/>
        </authorList>
    </citation>
    <scope>NUCLEOTIDE SEQUENCE</scope>
    <source>
        <strain evidence="1">JCM 3313</strain>
    </source>
</reference>
<reference evidence="1" key="1">
    <citation type="journal article" date="2014" name="Int. J. Syst. Evol. Microbiol.">
        <title>Complete genome sequence of Corynebacterium casei LMG S-19264T (=DSM 44701T), isolated from a smear-ripened cheese.</title>
        <authorList>
            <consortium name="US DOE Joint Genome Institute (JGI-PGF)"/>
            <person name="Walter F."/>
            <person name="Albersmeier A."/>
            <person name="Kalinowski J."/>
            <person name="Ruckert C."/>
        </authorList>
    </citation>
    <scope>NUCLEOTIDE SEQUENCE</scope>
    <source>
        <strain evidence="1">JCM 3313</strain>
    </source>
</reference>